<dbReference type="GO" id="GO:0005737">
    <property type="term" value="C:cytoplasm"/>
    <property type="evidence" value="ECO:0007669"/>
    <property type="project" value="TreeGrafter"/>
</dbReference>
<organism evidence="4 5">
    <name type="scientific">Anguilla anguilla</name>
    <name type="common">European freshwater eel</name>
    <name type="synonym">Muraena anguilla</name>
    <dbReference type="NCBI Taxonomy" id="7936"/>
    <lineage>
        <taxon>Eukaryota</taxon>
        <taxon>Metazoa</taxon>
        <taxon>Chordata</taxon>
        <taxon>Craniata</taxon>
        <taxon>Vertebrata</taxon>
        <taxon>Euteleostomi</taxon>
        <taxon>Actinopterygii</taxon>
        <taxon>Neopterygii</taxon>
        <taxon>Teleostei</taxon>
        <taxon>Anguilliformes</taxon>
        <taxon>Anguillidae</taxon>
        <taxon>Anguilla</taxon>
    </lineage>
</organism>
<evidence type="ECO:0000313" key="4">
    <source>
        <dbReference type="EMBL" id="KAG5837232.1"/>
    </source>
</evidence>
<feature type="chain" id="PRO_5038680145" description="Tumor protein p53-inducible protein 13" evidence="3">
    <location>
        <begin position="48"/>
        <end position="616"/>
    </location>
</feature>
<dbReference type="AlphaFoldDB" id="A0A9D3LVZ1"/>
<dbReference type="PANTHER" id="PTHR34179:SF1">
    <property type="entry name" value="TUMOR PROTEIN P53-INDUCIBLE PROTEIN 13"/>
    <property type="match status" value="1"/>
</dbReference>
<keyword evidence="2" id="KW-1133">Transmembrane helix</keyword>
<sequence length="616" mass="69631">MSDQRFLNVTLKILFTSMNSAGWIQRARQMLKQLLLFLSLFLCGVDASIWQHCDNGKLWLEKDLPLSAVYQCAGTSGSESTQKLPSIDTKYPLQPAMSVCMQTPITYNHTIPSSGAHRPVGAVSGEYLYCPPQRWLHNLQNGATVFLYHPCASVSERVRLSVLARSCLSHYIITPHYELGANRPFAMVSWGHALELSHVTESEVCNWLEVNAAHSFESRKLQSHKYSLYLTRPAGVPQLMHSGEGGAQKPLALGEQQQSLKQCCVEALSRLWEEGSEMDWNRWKKKRRRAIFSQGEGQREKWEDTYKGSVNNDVVSQSLPHNLNTMGPEQAQKHRTLHRPRRDTQTRGTTGEAVTTRGGMNKELKQREGRVVENIPEDGVGGQRKDEKEPQKTHNKERDSQTLGAVEDRGESPGERGVRSEKQEKREASREQRYGGDTNTESELHRINGHPRPRQQTQHLKGHLDRSQTEQQGGPKCCGCTETEVPAENAVLGQRLPTPRTNEAVWAAAALGFLLVLLTLSVLHTRLYRHWRTMPSLYWYHPQHDYDSVADVVRRRLKMSGGKKRRAPQSRRPGVCSFPAPAQRRRSRTDIHPVPSLLHLPAPVSAHLLPLCIILL</sequence>
<comment type="caution">
    <text evidence="4">The sequence shown here is derived from an EMBL/GenBank/DDBJ whole genome shotgun (WGS) entry which is preliminary data.</text>
</comment>
<feature type="transmembrane region" description="Helical" evidence="2">
    <location>
        <begin position="504"/>
        <end position="523"/>
    </location>
</feature>
<dbReference type="InterPro" id="IPR021454">
    <property type="entry name" value="DUF3105"/>
</dbReference>
<dbReference type="PANTHER" id="PTHR34179">
    <property type="entry name" value="TUMOR PROTEIN P53-INDUCIBLE PROTEIN 13"/>
    <property type="match status" value="1"/>
</dbReference>
<feature type="compositionally biased region" description="Basic and acidic residues" evidence="1">
    <location>
        <begin position="383"/>
        <end position="434"/>
    </location>
</feature>
<feature type="signal peptide" evidence="3">
    <location>
        <begin position="1"/>
        <end position="47"/>
    </location>
</feature>
<dbReference type="Proteomes" id="UP001044222">
    <property type="component" value="Chromosome 13"/>
</dbReference>
<feature type="region of interest" description="Disordered" evidence="1">
    <location>
        <begin position="321"/>
        <end position="477"/>
    </location>
</feature>
<keyword evidence="2" id="KW-0812">Transmembrane</keyword>
<proteinExistence type="predicted"/>
<name>A0A9D3LVZ1_ANGAN</name>
<protein>
    <recommendedName>
        <fullName evidence="6">Tumor protein p53-inducible protein 13</fullName>
    </recommendedName>
</protein>
<gene>
    <name evidence="4" type="ORF">ANANG_G00237130</name>
</gene>
<evidence type="ECO:0000256" key="2">
    <source>
        <dbReference type="SAM" id="Phobius"/>
    </source>
</evidence>
<feature type="compositionally biased region" description="Basic residues" evidence="1">
    <location>
        <begin position="559"/>
        <end position="569"/>
    </location>
</feature>
<keyword evidence="2" id="KW-0472">Membrane</keyword>
<keyword evidence="5" id="KW-1185">Reference proteome</keyword>
<evidence type="ECO:0008006" key="6">
    <source>
        <dbReference type="Google" id="ProtNLM"/>
    </source>
</evidence>
<dbReference type="Pfam" id="PF11303">
    <property type="entry name" value="DUF3105"/>
    <property type="match status" value="1"/>
</dbReference>
<evidence type="ECO:0000256" key="3">
    <source>
        <dbReference type="SAM" id="SignalP"/>
    </source>
</evidence>
<reference evidence="4" key="1">
    <citation type="submission" date="2021-01" db="EMBL/GenBank/DDBJ databases">
        <title>A chromosome-scale assembly of European eel, Anguilla anguilla.</title>
        <authorList>
            <person name="Henkel C."/>
            <person name="Jong-Raadsen S.A."/>
            <person name="Dufour S."/>
            <person name="Weltzien F.-A."/>
            <person name="Palstra A.P."/>
            <person name="Pelster B."/>
            <person name="Spaink H.P."/>
            <person name="Van Den Thillart G.E."/>
            <person name="Jansen H."/>
            <person name="Zahm M."/>
            <person name="Klopp C."/>
            <person name="Cedric C."/>
            <person name="Louis A."/>
            <person name="Berthelot C."/>
            <person name="Parey E."/>
            <person name="Roest Crollius H."/>
            <person name="Montfort J."/>
            <person name="Robinson-Rechavi M."/>
            <person name="Bucao C."/>
            <person name="Bouchez O."/>
            <person name="Gislard M."/>
            <person name="Lluch J."/>
            <person name="Milhes M."/>
            <person name="Lampietro C."/>
            <person name="Lopez Roques C."/>
            <person name="Donnadieu C."/>
            <person name="Braasch I."/>
            <person name="Desvignes T."/>
            <person name="Postlethwait J."/>
            <person name="Bobe J."/>
            <person name="Guiguen Y."/>
            <person name="Dirks R."/>
        </authorList>
    </citation>
    <scope>NUCLEOTIDE SEQUENCE</scope>
    <source>
        <strain evidence="4">Tag_6206</strain>
        <tissue evidence="4">Liver</tissue>
    </source>
</reference>
<feature type="compositionally biased region" description="Basic and acidic residues" evidence="1">
    <location>
        <begin position="360"/>
        <end position="371"/>
    </location>
</feature>
<dbReference type="EMBL" id="JAFIRN010000013">
    <property type="protein sequence ID" value="KAG5837232.1"/>
    <property type="molecule type" value="Genomic_DNA"/>
</dbReference>
<feature type="region of interest" description="Disordered" evidence="1">
    <location>
        <begin position="559"/>
        <end position="588"/>
    </location>
</feature>
<evidence type="ECO:0000313" key="5">
    <source>
        <dbReference type="Proteomes" id="UP001044222"/>
    </source>
</evidence>
<accession>A0A9D3LVZ1</accession>
<evidence type="ECO:0000256" key="1">
    <source>
        <dbReference type="SAM" id="MobiDB-lite"/>
    </source>
</evidence>
<keyword evidence="3" id="KW-0732">Signal</keyword>